<feature type="compositionally biased region" description="Polar residues" evidence="1">
    <location>
        <begin position="40"/>
        <end position="52"/>
    </location>
</feature>
<protein>
    <submittedName>
        <fullName evidence="2">Uncharacterized protein</fullName>
    </submittedName>
</protein>
<accession>A0A6G0JNX3</accession>
<comment type="caution">
    <text evidence="2">The sequence shown here is derived from an EMBL/GenBank/DDBJ whole genome shotgun (WGS) entry which is preliminary data.</text>
</comment>
<name>A0A6G0JNX3_9STRA</name>
<reference evidence="2 3" key="1">
    <citation type="submission" date="2018-09" db="EMBL/GenBank/DDBJ databases">
        <title>Genomic investigation of the strawberry pathogen Phytophthora fragariae indicates pathogenicity is determined by transcriptional variation in three key races.</title>
        <authorList>
            <person name="Adams T.M."/>
            <person name="Armitage A.D."/>
            <person name="Sobczyk M.K."/>
            <person name="Bates H.J."/>
            <person name="Dunwell J.M."/>
            <person name="Nellist C.F."/>
            <person name="Harrison R.J."/>
        </authorList>
    </citation>
    <scope>NUCLEOTIDE SEQUENCE [LARGE SCALE GENOMIC DNA]</scope>
    <source>
        <strain evidence="2 3">ONT-3</strain>
    </source>
</reference>
<evidence type="ECO:0000313" key="3">
    <source>
        <dbReference type="Proteomes" id="UP000488956"/>
    </source>
</evidence>
<proteinExistence type="predicted"/>
<dbReference type="AlphaFoldDB" id="A0A6G0JNX3"/>
<gene>
    <name evidence="2" type="ORF">PF010_g29469</name>
</gene>
<evidence type="ECO:0000313" key="2">
    <source>
        <dbReference type="EMBL" id="KAE9062279.1"/>
    </source>
</evidence>
<dbReference type="Proteomes" id="UP000488956">
    <property type="component" value="Unassembled WGS sequence"/>
</dbReference>
<dbReference type="EMBL" id="QXFX01004937">
    <property type="protein sequence ID" value="KAE9062279.1"/>
    <property type="molecule type" value="Genomic_DNA"/>
</dbReference>
<feature type="region of interest" description="Disordered" evidence="1">
    <location>
        <begin position="38"/>
        <end position="68"/>
    </location>
</feature>
<organism evidence="2 3">
    <name type="scientific">Phytophthora fragariae</name>
    <dbReference type="NCBI Taxonomy" id="53985"/>
    <lineage>
        <taxon>Eukaryota</taxon>
        <taxon>Sar</taxon>
        <taxon>Stramenopiles</taxon>
        <taxon>Oomycota</taxon>
        <taxon>Peronosporomycetes</taxon>
        <taxon>Peronosporales</taxon>
        <taxon>Peronosporaceae</taxon>
        <taxon>Phytophthora</taxon>
    </lineage>
</organism>
<evidence type="ECO:0000256" key="1">
    <source>
        <dbReference type="SAM" id="MobiDB-lite"/>
    </source>
</evidence>
<sequence>MRSTTNRAISLAVCADTATATAYLVAYSTAATTYRLPRPVTSNGPATSNAHRSPTFPRPKGRSGGITSRGRAFLVPQSRQLCTHCLTVVCISGHQYTAAMRVYVCGIRKCPANIES</sequence>